<feature type="domain" description="PAC" evidence="9">
    <location>
        <begin position="704"/>
        <end position="755"/>
    </location>
</feature>
<dbReference type="InterPro" id="IPR003661">
    <property type="entry name" value="HisK_dim/P_dom"/>
</dbReference>
<dbReference type="PROSITE" id="PS50109">
    <property type="entry name" value="HIS_KIN"/>
    <property type="match status" value="1"/>
</dbReference>
<dbReference type="Pfam" id="PF02518">
    <property type="entry name" value="HATPase_c"/>
    <property type="match status" value="1"/>
</dbReference>
<evidence type="ECO:0000256" key="2">
    <source>
        <dbReference type="ARBA" id="ARBA00012438"/>
    </source>
</evidence>
<dbReference type="InterPro" id="IPR003594">
    <property type="entry name" value="HATPase_dom"/>
</dbReference>
<dbReference type="Gene3D" id="3.30.565.10">
    <property type="entry name" value="Histidine kinase-like ATPase, C-terminal domain"/>
    <property type="match status" value="1"/>
</dbReference>
<dbReference type="Pfam" id="PF00989">
    <property type="entry name" value="PAS"/>
    <property type="match status" value="1"/>
</dbReference>
<feature type="domain" description="Histidine kinase" evidence="7">
    <location>
        <begin position="773"/>
        <end position="992"/>
    </location>
</feature>
<evidence type="ECO:0000256" key="5">
    <source>
        <dbReference type="ARBA" id="ARBA00022777"/>
    </source>
</evidence>
<keyword evidence="5" id="KW-0418">Kinase</keyword>
<proteinExistence type="predicted"/>
<evidence type="ECO:0000259" key="9">
    <source>
        <dbReference type="PROSITE" id="PS50113"/>
    </source>
</evidence>
<dbReference type="InterPro" id="IPR001610">
    <property type="entry name" value="PAC"/>
</dbReference>
<gene>
    <name evidence="10" type="ORF">SAMN05661099_2691</name>
</gene>
<reference evidence="11" key="1">
    <citation type="submission" date="2017-02" db="EMBL/GenBank/DDBJ databases">
        <authorList>
            <person name="Varghese N."/>
            <person name="Submissions S."/>
        </authorList>
    </citation>
    <scope>NUCLEOTIDE SEQUENCE [LARGE SCALE GENOMIC DNA]</scope>
    <source>
        <strain evidence="11">DSM 22385</strain>
    </source>
</reference>
<evidence type="ECO:0000256" key="3">
    <source>
        <dbReference type="ARBA" id="ARBA00022553"/>
    </source>
</evidence>
<dbReference type="PROSITE" id="PS50113">
    <property type="entry name" value="PAC"/>
    <property type="match status" value="5"/>
</dbReference>
<keyword evidence="4" id="KW-0808">Transferase</keyword>
<dbReference type="SUPFAM" id="SSF47384">
    <property type="entry name" value="Homodimeric domain of signal transducing histidine kinase"/>
    <property type="match status" value="1"/>
</dbReference>
<sequence>MNTSVDLLVNIISATPTAIAVVDLEMKYIAVSQQWIDDYNLKGQKIIGISHYDLFPEIGDEWKAIHADCLKGKAQKNSQDKFVRMNGEVQWLSWDIRPWKDDSGTICGMVMYSEDITKRVVDELRLKRNLDLFNETNEAARIGSWEYDIITGSMFWSSMVKHIYEVEEDFVPDLQTIREFFKDDLNRDLSDSLIAEAINDGKSFDIDLEIITAKGDPLWIRIRGNPHFKDGSCIRISGTIQDIQELKIRSIQLKDSEEKYKSILENSLNAHFLIQPDGYILEANKAALDMFGYTIDEMRALGRTGIMDTDDPNLAAYVKKREQTGSANAELTGIRKNGERFPHEISSVSFVDSNGVQRTSVSMVDITERKKAEENLRLSEAEFRAAFEYSALGMSLMDINGKWIRVNESFCRILGYTNRELMSRTLKEISHPDDRDMDLPLMEEVLKGIKKSYQIEKRFLHKSGAVVWVHQATSVVHDIDYKPSHWTVQIQDITEQKNIESALREERELLRTLIDNIPTGIFIKDLESRKLLVNKAECEFMGAKQPSEILGKDDFELFPLDFARIAIAEDQEVFKSGKSIVNREKIVTWIDGSTRCLLSSKIPLYDNGKITGLLGITYDITKIKEAESALFESEQKYRRIFENIQDVFYQTDQAGIVTEISPSIEKHSGYARDEVIGKPVTDFYFNIEDREQLVETIKANRIVTDFEVRLKTKAGEKKYSSVNAQLIIRNGEVIGTEGSMRDVTERKLQQDSLKSLNHDLNTLNDQKNKLLSVIAHDLRNPIAGCVGLLEVVFMDIDNTSKDELIEYMQMMQKGVLNAHELLEDLLEWARIQFHSVDFIPSKIDDLASDVRHTIKKLAPLAEAKNITLNQEIKEGVSIMADKHMLASIIRNLVTNAIKFTNKEGTVLISAKRKGDGYLFSVTDDGIGIPPDDMGKLFSDDTGFTSYGTLGEKGTGMGLGLCRNFVERHGGKIWVESIQGKGSTFYFNIPDQEKLL</sequence>
<evidence type="ECO:0000313" key="11">
    <source>
        <dbReference type="Proteomes" id="UP000189981"/>
    </source>
</evidence>
<keyword evidence="11" id="KW-1185">Reference proteome</keyword>
<dbReference type="InterPro" id="IPR035965">
    <property type="entry name" value="PAS-like_dom_sf"/>
</dbReference>
<dbReference type="PANTHER" id="PTHR43304">
    <property type="entry name" value="PHYTOCHROME-LIKE PROTEIN CPH1"/>
    <property type="match status" value="1"/>
</dbReference>
<dbReference type="Gene3D" id="1.10.287.130">
    <property type="match status" value="1"/>
</dbReference>
<feature type="coiled-coil region" evidence="6">
    <location>
        <begin position="746"/>
        <end position="773"/>
    </location>
</feature>
<comment type="catalytic activity">
    <reaction evidence="1">
        <text>ATP + protein L-histidine = ADP + protein N-phospho-L-histidine.</text>
        <dbReference type="EC" id="2.7.13.3"/>
    </reaction>
</comment>
<dbReference type="OrthoDB" id="1522284at2"/>
<dbReference type="Pfam" id="PF13426">
    <property type="entry name" value="PAS_9"/>
    <property type="match status" value="1"/>
</dbReference>
<dbReference type="InterPro" id="IPR052162">
    <property type="entry name" value="Sensor_kinase/Photoreceptor"/>
</dbReference>
<evidence type="ECO:0000259" key="7">
    <source>
        <dbReference type="PROSITE" id="PS50109"/>
    </source>
</evidence>
<feature type="domain" description="PAC" evidence="9">
    <location>
        <begin position="327"/>
        <end position="378"/>
    </location>
</feature>
<dbReference type="InterPro" id="IPR013656">
    <property type="entry name" value="PAS_4"/>
</dbReference>
<evidence type="ECO:0000259" key="8">
    <source>
        <dbReference type="PROSITE" id="PS50112"/>
    </source>
</evidence>
<dbReference type="InterPro" id="IPR000700">
    <property type="entry name" value="PAS-assoc_C"/>
</dbReference>
<dbReference type="AlphaFoldDB" id="A0A1T5DWQ3"/>
<evidence type="ECO:0000256" key="1">
    <source>
        <dbReference type="ARBA" id="ARBA00000085"/>
    </source>
</evidence>
<feature type="domain" description="PAC" evidence="9">
    <location>
        <begin position="76"/>
        <end position="128"/>
    </location>
</feature>
<dbReference type="GO" id="GO:0006355">
    <property type="term" value="P:regulation of DNA-templated transcription"/>
    <property type="evidence" value="ECO:0007669"/>
    <property type="project" value="InterPro"/>
</dbReference>
<dbReference type="InterPro" id="IPR036890">
    <property type="entry name" value="HATPase_C_sf"/>
</dbReference>
<dbReference type="SMART" id="SM00387">
    <property type="entry name" value="HATPase_c"/>
    <property type="match status" value="1"/>
</dbReference>
<dbReference type="InterPro" id="IPR036097">
    <property type="entry name" value="HisK_dim/P_sf"/>
</dbReference>
<dbReference type="InterPro" id="IPR004358">
    <property type="entry name" value="Sig_transdc_His_kin-like_C"/>
</dbReference>
<dbReference type="STRING" id="572036.SAMN05661099_2691"/>
<dbReference type="NCBIfam" id="TIGR00229">
    <property type="entry name" value="sensory_box"/>
    <property type="match status" value="5"/>
</dbReference>
<dbReference type="SMART" id="SM00086">
    <property type="entry name" value="PAC"/>
    <property type="match status" value="6"/>
</dbReference>
<feature type="domain" description="PAC" evidence="9">
    <location>
        <begin position="453"/>
        <end position="505"/>
    </location>
</feature>
<dbReference type="FunFam" id="3.30.565.10:FF:000006">
    <property type="entry name" value="Sensor histidine kinase WalK"/>
    <property type="match status" value="1"/>
</dbReference>
<dbReference type="CDD" id="cd00082">
    <property type="entry name" value="HisKA"/>
    <property type="match status" value="1"/>
</dbReference>
<feature type="domain" description="PAS" evidence="8">
    <location>
        <begin position="633"/>
        <end position="698"/>
    </location>
</feature>
<dbReference type="InterPro" id="IPR013767">
    <property type="entry name" value="PAS_fold"/>
</dbReference>
<feature type="domain" description="PAS" evidence="8">
    <location>
        <begin position="379"/>
        <end position="449"/>
    </location>
</feature>
<dbReference type="PROSITE" id="PS50112">
    <property type="entry name" value="PAS"/>
    <property type="match status" value="3"/>
</dbReference>
<dbReference type="CDD" id="cd00130">
    <property type="entry name" value="PAS"/>
    <property type="match status" value="5"/>
</dbReference>
<dbReference type="EMBL" id="FUYR01000002">
    <property type="protein sequence ID" value="SKB76228.1"/>
    <property type="molecule type" value="Genomic_DNA"/>
</dbReference>
<evidence type="ECO:0000256" key="4">
    <source>
        <dbReference type="ARBA" id="ARBA00022679"/>
    </source>
</evidence>
<keyword evidence="3" id="KW-0597">Phosphoprotein</keyword>
<dbReference type="EC" id="2.7.13.3" evidence="2"/>
<evidence type="ECO:0000313" key="10">
    <source>
        <dbReference type="EMBL" id="SKB76228.1"/>
    </source>
</evidence>
<keyword evidence="6" id="KW-0175">Coiled coil</keyword>
<evidence type="ECO:0000256" key="6">
    <source>
        <dbReference type="SAM" id="Coils"/>
    </source>
</evidence>
<dbReference type="PANTHER" id="PTHR43304:SF1">
    <property type="entry name" value="PAC DOMAIN-CONTAINING PROTEIN"/>
    <property type="match status" value="1"/>
</dbReference>
<dbReference type="SUPFAM" id="SSF55785">
    <property type="entry name" value="PYP-like sensor domain (PAS domain)"/>
    <property type="match status" value="6"/>
</dbReference>
<dbReference type="SMART" id="SM00388">
    <property type="entry name" value="HisKA"/>
    <property type="match status" value="1"/>
</dbReference>
<name>A0A1T5DWQ3_9SPHI</name>
<organism evidence="10 11">
    <name type="scientific">Daejeonella lutea</name>
    <dbReference type="NCBI Taxonomy" id="572036"/>
    <lineage>
        <taxon>Bacteria</taxon>
        <taxon>Pseudomonadati</taxon>
        <taxon>Bacteroidota</taxon>
        <taxon>Sphingobacteriia</taxon>
        <taxon>Sphingobacteriales</taxon>
        <taxon>Sphingobacteriaceae</taxon>
        <taxon>Daejeonella</taxon>
    </lineage>
</organism>
<protein>
    <recommendedName>
        <fullName evidence="2">histidine kinase</fullName>
        <ecNumber evidence="2">2.7.13.3</ecNumber>
    </recommendedName>
</protein>
<dbReference type="SMART" id="SM00091">
    <property type="entry name" value="PAS"/>
    <property type="match status" value="5"/>
</dbReference>
<dbReference type="RefSeq" id="WP_079703171.1">
    <property type="nucleotide sequence ID" value="NZ_FUYR01000002.1"/>
</dbReference>
<feature type="domain" description="PAS" evidence="8">
    <location>
        <begin position="256"/>
        <end position="298"/>
    </location>
</feature>
<dbReference type="InterPro" id="IPR000014">
    <property type="entry name" value="PAS"/>
</dbReference>
<dbReference type="Gene3D" id="3.30.450.20">
    <property type="entry name" value="PAS domain"/>
    <property type="match status" value="6"/>
</dbReference>
<dbReference type="GO" id="GO:0000155">
    <property type="term" value="F:phosphorelay sensor kinase activity"/>
    <property type="evidence" value="ECO:0007669"/>
    <property type="project" value="InterPro"/>
</dbReference>
<accession>A0A1T5DWQ3</accession>
<dbReference type="Pfam" id="PF08447">
    <property type="entry name" value="PAS_3"/>
    <property type="match status" value="2"/>
</dbReference>
<dbReference type="Pfam" id="PF08448">
    <property type="entry name" value="PAS_4"/>
    <property type="match status" value="2"/>
</dbReference>
<dbReference type="InterPro" id="IPR005467">
    <property type="entry name" value="His_kinase_dom"/>
</dbReference>
<dbReference type="SUPFAM" id="SSF55874">
    <property type="entry name" value="ATPase domain of HSP90 chaperone/DNA topoisomerase II/histidine kinase"/>
    <property type="match status" value="1"/>
</dbReference>
<feature type="domain" description="PAC" evidence="9">
    <location>
        <begin position="581"/>
        <end position="632"/>
    </location>
</feature>
<dbReference type="PRINTS" id="PR00344">
    <property type="entry name" value="BCTRLSENSOR"/>
</dbReference>
<dbReference type="InterPro" id="IPR013655">
    <property type="entry name" value="PAS_fold_3"/>
</dbReference>
<dbReference type="Proteomes" id="UP000189981">
    <property type="component" value="Unassembled WGS sequence"/>
</dbReference>
<dbReference type="Pfam" id="PF00512">
    <property type="entry name" value="HisKA"/>
    <property type="match status" value="1"/>
</dbReference>